<reference evidence="2" key="1">
    <citation type="submission" date="2014-12" db="EMBL/GenBank/DDBJ databases">
        <title>The draft genome of the Tatumella morbirosei type strain, LMG23360T isolated from pineapple rot.</title>
        <authorList>
            <person name="Smits T.H."/>
            <person name="Palmer M."/>
            <person name="Venter S.N."/>
            <person name="Duffy B."/>
            <person name="Steenkamp E.T."/>
            <person name="Chan W.Y."/>
            <person name="Coutinho T.A."/>
            <person name="Coetzee M.P."/>
            <person name="De Maayer P."/>
        </authorList>
    </citation>
    <scope>NUCLEOTIDE SEQUENCE [LARGE SCALE GENOMIC DNA]</scope>
    <source>
        <strain evidence="2">LMG 23360</strain>
    </source>
</reference>
<dbReference type="EMBL" id="JPKR02000004">
    <property type="protein sequence ID" value="KGD74957.1"/>
    <property type="molecule type" value="Genomic_DNA"/>
</dbReference>
<accession>A0A095TE23</accession>
<name>A0A095TE23_9GAMM</name>
<dbReference type="AlphaFoldDB" id="A0A095TE23"/>
<feature type="transmembrane region" description="Helical" evidence="1">
    <location>
        <begin position="73"/>
        <end position="90"/>
    </location>
</feature>
<dbReference type="Proteomes" id="UP000029577">
    <property type="component" value="Unassembled WGS sequence"/>
</dbReference>
<feature type="transmembrane region" description="Helical" evidence="1">
    <location>
        <begin position="47"/>
        <end position="67"/>
    </location>
</feature>
<keyword evidence="1" id="KW-0812">Transmembrane</keyword>
<protein>
    <submittedName>
        <fullName evidence="2">Uncharacterized protein</fullName>
    </submittedName>
</protein>
<evidence type="ECO:0000256" key="1">
    <source>
        <dbReference type="SAM" id="Phobius"/>
    </source>
</evidence>
<keyword evidence="1" id="KW-1133">Transmembrane helix</keyword>
<gene>
    <name evidence="2" type="ORF">HA49_06640</name>
</gene>
<organism evidence="2 3">
    <name type="scientific">Tatumella morbirosei</name>
    <dbReference type="NCBI Taxonomy" id="642227"/>
    <lineage>
        <taxon>Bacteria</taxon>
        <taxon>Pseudomonadati</taxon>
        <taxon>Pseudomonadota</taxon>
        <taxon>Gammaproteobacteria</taxon>
        <taxon>Enterobacterales</taxon>
        <taxon>Erwiniaceae</taxon>
        <taxon>Tatumella</taxon>
    </lineage>
</organism>
<sequence>MTRDYSKDRLLAAGFTVKELQKLQNNIDNFGGTFKEVITELARRFKIFLWVFCCCVACFLFLCFLKIDDSGYIFGGGISLLVAVFIIGFSQPPVISFKCWQFCRINKD</sequence>
<keyword evidence="3" id="KW-1185">Reference proteome</keyword>
<evidence type="ECO:0000313" key="3">
    <source>
        <dbReference type="Proteomes" id="UP000029577"/>
    </source>
</evidence>
<evidence type="ECO:0000313" key="2">
    <source>
        <dbReference type="EMBL" id="KGD74957.1"/>
    </source>
</evidence>
<dbReference type="eggNOG" id="ENOG5032342">
    <property type="taxonomic scope" value="Bacteria"/>
</dbReference>
<keyword evidence="1" id="KW-0472">Membrane</keyword>
<proteinExistence type="predicted"/>
<comment type="caution">
    <text evidence="2">The sequence shown here is derived from an EMBL/GenBank/DDBJ whole genome shotgun (WGS) entry which is preliminary data.</text>
</comment>